<evidence type="ECO:0000256" key="3">
    <source>
        <dbReference type="ARBA" id="ARBA00022723"/>
    </source>
</evidence>
<keyword evidence="3" id="KW-0479">Metal-binding</keyword>
<dbReference type="PROSITE" id="PS50903">
    <property type="entry name" value="RUBREDOXIN_LIKE"/>
    <property type="match status" value="1"/>
</dbReference>
<evidence type="ECO:0000259" key="6">
    <source>
        <dbReference type="PROSITE" id="PS50903"/>
    </source>
</evidence>
<proteinExistence type="predicted"/>
<evidence type="ECO:0000259" key="7">
    <source>
        <dbReference type="PROSITE" id="PS50905"/>
    </source>
</evidence>
<dbReference type="SUPFAM" id="SSF57802">
    <property type="entry name" value="Rubredoxin-like"/>
    <property type="match status" value="1"/>
</dbReference>
<dbReference type="AlphaFoldDB" id="A0A174ZWJ6"/>
<dbReference type="PANTHER" id="PTHR43865:SF1">
    <property type="entry name" value="RUBRERYTHRIN-RELATED"/>
    <property type="match status" value="1"/>
</dbReference>
<name>A0A174ZWJ6_9FIRM</name>
<dbReference type="PROSITE" id="PS50905">
    <property type="entry name" value="FERRITIN_LIKE"/>
    <property type="match status" value="1"/>
</dbReference>
<evidence type="ECO:0000313" key="9">
    <source>
        <dbReference type="Proteomes" id="UP000078383"/>
    </source>
</evidence>
<feature type="domain" description="Rubredoxin-like" evidence="6">
    <location>
        <begin position="160"/>
        <end position="194"/>
    </location>
</feature>
<dbReference type="InterPro" id="IPR024934">
    <property type="entry name" value="Rubredoxin-like_dom"/>
</dbReference>
<dbReference type="RefSeq" id="WP_055172634.1">
    <property type="nucleotide sequence ID" value="NZ_CZBX01000008.1"/>
</dbReference>
<dbReference type="Pfam" id="PF21349">
    <property type="entry name" value="RUBY_RBDX"/>
    <property type="match status" value="1"/>
</dbReference>
<evidence type="ECO:0000256" key="5">
    <source>
        <dbReference type="ARBA" id="ARBA00023004"/>
    </source>
</evidence>
<dbReference type="Gene3D" id="1.20.1260.10">
    <property type="match status" value="1"/>
</dbReference>
<protein>
    <submittedName>
        <fullName evidence="8">NADH peroxidase</fullName>
        <ecNumber evidence="8">1.11.1.1</ecNumber>
    </submittedName>
</protein>
<feature type="domain" description="Ferritin-like diiron" evidence="7">
    <location>
        <begin position="4"/>
        <end position="150"/>
    </location>
</feature>
<gene>
    <name evidence="8" type="primary">rbr1</name>
    <name evidence="8" type="ORF">ERS852502_01847</name>
</gene>
<dbReference type="InterPro" id="IPR003251">
    <property type="entry name" value="Rr_diiron-bd_dom"/>
</dbReference>
<dbReference type="GO" id="GO:0016692">
    <property type="term" value="F:NADH peroxidase activity"/>
    <property type="evidence" value="ECO:0007669"/>
    <property type="project" value="UniProtKB-EC"/>
</dbReference>
<dbReference type="InterPro" id="IPR052364">
    <property type="entry name" value="Rubrerythrin"/>
</dbReference>
<dbReference type="SUPFAM" id="SSF47240">
    <property type="entry name" value="Ferritin-like"/>
    <property type="match status" value="1"/>
</dbReference>
<dbReference type="Gene3D" id="2.20.28.10">
    <property type="match status" value="1"/>
</dbReference>
<dbReference type="InterPro" id="IPR009040">
    <property type="entry name" value="Ferritin-like_diiron"/>
</dbReference>
<dbReference type="GO" id="GO:0005506">
    <property type="term" value="F:iron ion binding"/>
    <property type="evidence" value="ECO:0007669"/>
    <property type="project" value="InterPro"/>
</dbReference>
<evidence type="ECO:0000256" key="4">
    <source>
        <dbReference type="ARBA" id="ARBA00022982"/>
    </source>
</evidence>
<dbReference type="InterPro" id="IPR009078">
    <property type="entry name" value="Ferritin-like_SF"/>
</dbReference>
<dbReference type="PANTHER" id="PTHR43865">
    <property type="entry name" value="RUBRERYTHRIN-RELATED"/>
    <property type="match status" value="1"/>
</dbReference>
<dbReference type="Proteomes" id="UP000078383">
    <property type="component" value="Unassembled WGS sequence"/>
</dbReference>
<evidence type="ECO:0000313" key="8">
    <source>
        <dbReference type="EMBL" id="CUQ88848.1"/>
    </source>
</evidence>
<organism evidence="8 9">
    <name type="scientific">[Ruminococcus] torques</name>
    <dbReference type="NCBI Taxonomy" id="33039"/>
    <lineage>
        <taxon>Bacteria</taxon>
        <taxon>Bacillati</taxon>
        <taxon>Bacillota</taxon>
        <taxon>Clostridia</taxon>
        <taxon>Lachnospirales</taxon>
        <taxon>Lachnospiraceae</taxon>
        <taxon>Mediterraneibacter</taxon>
    </lineage>
</organism>
<keyword evidence="4" id="KW-0249">Electron transport</keyword>
<dbReference type="NCBIfam" id="NF045767">
    <property type="entry name" value="RuberyRbr"/>
    <property type="match status" value="1"/>
</dbReference>
<reference evidence="8 9" key="1">
    <citation type="submission" date="2015-09" db="EMBL/GenBank/DDBJ databases">
        <authorList>
            <consortium name="Pathogen Informatics"/>
        </authorList>
    </citation>
    <scope>NUCLEOTIDE SEQUENCE [LARGE SCALE GENOMIC DNA]</scope>
    <source>
        <strain evidence="8 9">2789STDY5834889</strain>
    </source>
</reference>
<dbReference type="Pfam" id="PF02915">
    <property type="entry name" value="Rubrerythrin"/>
    <property type="match status" value="1"/>
</dbReference>
<comment type="cofactor">
    <cofactor evidence="1">
        <name>Fe(3+)</name>
        <dbReference type="ChEBI" id="CHEBI:29034"/>
    </cofactor>
</comment>
<accession>A0A174ZWJ6</accession>
<dbReference type="CDD" id="cd00729">
    <property type="entry name" value="rubredoxin_SM"/>
    <property type="match status" value="1"/>
</dbReference>
<keyword evidence="8" id="KW-0575">Peroxidase</keyword>
<dbReference type="InterPro" id="IPR048574">
    <property type="entry name" value="RUBY_RBDX"/>
</dbReference>
<evidence type="ECO:0000256" key="2">
    <source>
        <dbReference type="ARBA" id="ARBA00022448"/>
    </source>
</evidence>
<dbReference type="InterPro" id="IPR012347">
    <property type="entry name" value="Ferritin-like"/>
</dbReference>
<keyword evidence="2" id="KW-0813">Transport</keyword>
<dbReference type="EC" id="1.11.1.1" evidence="8"/>
<dbReference type="CDD" id="cd01041">
    <property type="entry name" value="Rubrerythrin"/>
    <property type="match status" value="1"/>
</dbReference>
<sequence length="202" mass="22809">MAVLFSESKTKQNLMRAFAGEGQARNRYTFAAEQARKEGKPAIADIFLYTADQERAHAGRYYELLKEASGTNIFIDGSYPVDETKTLVQLLRASEHNEQEEAEDVYPAFADVAKQEGFFEVAATFQQIAEIEAAHSQRFRKIADSLENNTFYMCENTDGTKKWICTNCGHIYEGKEAPALCPVCKHPQGYFLPVFLDLHIGF</sequence>
<keyword evidence="8" id="KW-0560">Oxidoreductase</keyword>
<keyword evidence="5" id="KW-0408">Iron</keyword>
<evidence type="ECO:0000256" key="1">
    <source>
        <dbReference type="ARBA" id="ARBA00001965"/>
    </source>
</evidence>
<dbReference type="OrthoDB" id="9799749at2"/>
<dbReference type="EMBL" id="CZBX01000008">
    <property type="protein sequence ID" value="CUQ88848.1"/>
    <property type="molecule type" value="Genomic_DNA"/>
</dbReference>